<evidence type="ECO:0000313" key="10">
    <source>
        <dbReference type="EMBL" id="MBP2027931.1"/>
    </source>
</evidence>
<proteinExistence type="inferred from homology"/>
<dbReference type="EC" id="4.6.1.12" evidence="3 7"/>
<keyword evidence="11" id="KW-1185">Reference proteome</keyword>
<comment type="function">
    <text evidence="7">Involved in the biosynthesis of isopentenyl diphosphate (IPP) and dimethylallyl diphosphate (DMAPP), two major building blocks of isoprenoid compounds. Catalyzes the conversion of 4-diphosphocytidyl-2-C-methyl-D-erythritol 2-phosphate (CDP-ME2P) to 2-C-methyl-D-erythritol 2,4-cyclodiphosphate (ME-CPP) with a corresponding release of cytidine 5-monophosphate (CMP).</text>
</comment>
<comment type="pathway">
    <text evidence="2 7">Isoprenoid biosynthesis; isopentenyl diphosphate biosynthesis via DXP pathway; isopentenyl diphosphate from 1-deoxy-D-xylulose 5-phosphate: step 4/6.</text>
</comment>
<reference evidence="10 11" key="1">
    <citation type="submission" date="2021-03" db="EMBL/GenBank/DDBJ databases">
        <title>Genomic Encyclopedia of Type Strains, Phase IV (KMG-IV): sequencing the most valuable type-strain genomes for metagenomic binning, comparative biology and taxonomic classification.</title>
        <authorList>
            <person name="Goeker M."/>
        </authorList>
    </citation>
    <scope>NUCLEOTIDE SEQUENCE [LARGE SCALE GENOMIC DNA]</scope>
    <source>
        <strain evidence="10 11">DSM 27512</strain>
    </source>
</reference>
<comment type="cofactor">
    <cofactor evidence="7">
        <name>a divalent metal cation</name>
        <dbReference type="ChEBI" id="CHEBI:60240"/>
    </cofactor>
    <text evidence="7">Binds 1 divalent metal cation per subunit.</text>
</comment>
<dbReference type="GO" id="GO:0008685">
    <property type="term" value="F:2-C-methyl-D-erythritol 2,4-cyclodiphosphate synthase activity"/>
    <property type="evidence" value="ECO:0007669"/>
    <property type="project" value="UniProtKB-EC"/>
</dbReference>
<dbReference type="InterPro" id="IPR003526">
    <property type="entry name" value="MECDP_synthase"/>
</dbReference>
<gene>
    <name evidence="7" type="primary">ispF</name>
    <name evidence="10" type="ORF">J2Z35_001729</name>
</gene>
<feature type="binding site" evidence="7">
    <location>
        <position position="142"/>
    </location>
    <ligand>
        <name>4-CDP-2-C-methyl-D-erythritol 2-phosphate</name>
        <dbReference type="ChEBI" id="CHEBI:57919"/>
    </ligand>
</feature>
<evidence type="ECO:0000256" key="2">
    <source>
        <dbReference type="ARBA" id="ARBA00004709"/>
    </source>
</evidence>
<evidence type="ECO:0000256" key="7">
    <source>
        <dbReference type="HAMAP-Rule" id="MF_00107"/>
    </source>
</evidence>
<comment type="catalytic activity">
    <reaction evidence="1 7 8">
        <text>4-CDP-2-C-methyl-D-erythritol 2-phosphate = 2-C-methyl-D-erythritol 2,4-cyclic diphosphate + CMP</text>
        <dbReference type="Rhea" id="RHEA:23864"/>
        <dbReference type="ChEBI" id="CHEBI:57919"/>
        <dbReference type="ChEBI" id="CHEBI:58483"/>
        <dbReference type="ChEBI" id="CHEBI:60377"/>
        <dbReference type="EC" id="4.6.1.12"/>
    </reaction>
</comment>
<feature type="binding site" evidence="7">
    <location>
        <begin position="8"/>
        <end position="10"/>
    </location>
    <ligand>
        <name>4-CDP-2-C-methyl-D-erythritol 2-phosphate</name>
        <dbReference type="ChEBI" id="CHEBI:57919"/>
    </ligand>
</feature>
<evidence type="ECO:0000256" key="1">
    <source>
        <dbReference type="ARBA" id="ARBA00000200"/>
    </source>
</evidence>
<feature type="domain" description="2-C-methyl-D-erythritol 2,4-cyclodiphosphate synthase" evidence="9">
    <location>
        <begin position="1"/>
        <end position="154"/>
    </location>
</feature>
<comment type="subunit">
    <text evidence="7">Homotrimer.</text>
</comment>
<evidence type="ECO:0000256" key="3">
    <source>
        <dbReference type="ARBA" id="ARBA00012579"/>
    </source>
</evidence>
<evidence type="ECO:0000256" key="6">
    <source>
        <dbReference type="ARBA" id="ARBA00023239"/>
    </source>
</evidence>
<accession>A0ABS4KLB9</accession>
<name>A0ABS4KLB9_9FIRM</name>
<dbReference type="SUPFAM" id="SSF69765">
    <property type="entry name" value="IpsF-like"/>
    <property type="match status" value="1"/>
</dbReference>
<feature type="binding site" evidence="7">
    <location>
        <begin position="56"/>
        <end position="58"/>
    </location>
    <ligand>
        <name>4-CDP-2-C-methyl-D-erythritol 2-phosphate</name>
        <dbReference type="ChEBI" id="CHEBI:57919"/>
    </ligand>
</feature>
<dbReference type="PANTHER" id="PTHR43181">
    <property type="entry name" value="2-C-METHYL-D-ERYTHRITOL 2,4-CYCLODIPHOSPHATE SYNTHASE, CHLOROPLASTIC"/>
    <property type="match status" value="1"/>
</dbReference>
<dbReference type="PROSITE" id="PS01350">
    <property type="entry name" value="ISPF"/>
    <property type="match status" value="1"/>
</dbReference>
<sequence>MRIGIGYDVHRLVKGRKLIIGGIEIPYELGLDGHSDADVLLHAIMDSVLGALALGDIGKFFPDTDQNFKDIDSKILMKEVAKYVDEMGYKISNIDSVIIAQKPKMAPHIDQMREIVASIFKVDIRDIGIKATTTEKLGFEGREEGISAQSVALLVKK</sequence>
<dbReference type="InterPro" id="IPR020555">
    <property type="entry name" value="MECDP_synthase_CS"/>
</dbReference>
<keyword evidence="5 7" id="KW-0414">Isoprene biosynthesis</keyword>
<evidence type="ECO:0000313" key="11">
    <source>
        <dbReference type="Proteomes" id="UP001314903"/>
    </source>
</evidence>
<feature type="binding site" evidence="7">
    <location>
        <position position="8"/>
    </location>
    <ligand>
        <name>a divalent metal cation</name>
        <dbReference type="ChEBI" id="CHEBI:60240"/>
    </ligand>
</feature>
<organism evidence="10 11">
    <name type="scientific">Acetoanaerobium pronyense</name>
    <dbReference type="NCBI Taxonomy" id="1482736"/>
    <lineage>
        <taxon>Bacteria</taxon>
        <taxon>Bacillati</taxon>
        <taxon>Bacillota</taxon>
        <taxon>Clostridia</taxon>
        <taxon>Peptostreptococcales</taxon>
        <taxon>Filifactoraceae</taxon>
        <taxon>Acetoanaerobium</taxon>
    </lineage>
</organism>
<dbReference type="PANTHER" id="PTHR43181:SF1">
    <property type="entry name" value="2-C-METHYL-D-ERYTHRITOL 2,4-CYCLODIPHOSPHATE SYNTHASE, CHLOROPLASTIC"/>
    <property type="match status" value="1"/>
</dbReference>
<feature type="binding site" evidence="7">
    <location>
        <begin position="61"/>
        <end position="65"/>
    </location>
    <ligand>
        <name>4-CDP-2-C-methyl-D-erythritol 2-phosphate</name>
        <dbReference type="ChEBI" id="CHEBI:57919"/>
    </ligand>
</feature>
<evidence type="ECO:0000256" key="5">
    <source>
        <dbReference type="ARBA" id="ARBA00023229"/>
    </source>
</evidence>
<comment type="caution">
    <text evidence="10">The sequence shown here is derived from an EMBL/GenBank/DDBJ whole genome shotgun (WGS) entry which is preliminary data.</text>
</comment>
<dbReference type="EMBL" id="JAGGLI010000018">
    <property type="protein sequence ID" value="MBP2027931.1"/>
    <property type="molecule type" value="Genomic_DNA"/>
</dbReference>
<feature type="binding site" evidence="7">
    <location>
        <position position="42"/>
    </location>
    <ligand>
        <name>a divalent metal cation</name>
        <dbReference type="ChEBI" id="CHEBI:60240"/>
    </ligand>
</feature>
<evidence type="ECO:0000256" key="4">
    <source>
        <dbReference type="ARBA" id="ARBA00022723"/>
    </source>
</evidence>
<comment type="similarity">
    <text evidence="7 8">Belongs to the IspF family.</text>
</comment>
<feature type="site" description="Transition state stabilizer" evidence="7">
    <location>
        <position position="34"/>
    </location>
</feature>
<feature type="site" description="Transition state stabilizer" evidence="7">
    <location>
        <position position="133"/>
    </location>
</feature>
<dbReference type="Pfam" id="PF02542">
    <property type="entry name" value="YgbB"/>
    <property type="match status" value="1"/>
</dbReference>
<feature type="binding site" evidence="7">
    <location>
        <begin position="34"/>
        <end position="35"/>
    </location>
    <ligand>
        <name>4-CDP-2-C-methyl-D-erythritol 2-phosphate</name>
        <dbReference type="ChEBI" id="CHEBI:57919"/>
    </ligand>
</feature>
<dbReference type="HAMAP" id="MF_00107">
    <property type="entry name" value="IspF"/>
    <property type="match status" value="1"/>
</dbReference>
<feature type="binding site" evidence="7">
    <location>
        <position position="10"/>
    </location>
    <ligand>
        <name>a divalent metal cation</name>
        <dbReference type="ChEBI" id="CHEBI:60240"/>
    </ligand>
</feature>
<dbReference type="Proteomes" id="UP001314903">
    <property type="component" value="Unassembled WGS sequence"/>
</dbReference>
<feature type="binding site" evidence="7">
    <location>
        <begin position="132"/>
        <end position="135"/>
    </location>
    <ligand>
        <name>4-CDP-2-C-methyl-D-erythritol 2-phosphate</name>
        <dbReference type="ChEBI" id="CHEBI:57919"/>
    </ligand>
</feature>
<dbReference type="InterPro" id="IPR036571">
    <property type="entry name" value="MECDP_synthase_sf"/>
</dbReference>
<feature type="binding site" evidence="7">
    <location>
        <position position="139"/>
    </location>
    <ligand>
        <name>4-CDP-2-C-methyl-D-erythritol 2-phosphate</name>
        <dbReference type="ChEBI" id="CHEBI:57919"/>
    </ligand>
</feature>
<evidence type="ECO:0000259" key="9">
    <source>
        <dbReference type="Pfam" id="PF02542"/>
    </source>
</evidence>
<dbReference type="Gene3D" id="3.30.1330.50">
    <property type="entry name" value="2-C-methyl-D-erythritol 2,4-cyclodiphosphate synthase"/>
    <property type="match status" value="1"/>
</dbReference>
<keyword evidence="6 7" id="KW-0456">Lyase</keyword>
<feature type="binding site" evidence="7">
    <location>
        <begin position="100"/>
        <end position="106"/>
    </location>
    <ligand>
        <name>4-CDP-2-C-methyl-D-erythritol 2-phosphate</name>
        <dbReference type="ChEBI" id="CHEBI:57919"/>
    </ligand>
</feature>
<evidence type="ECO:0000256" key="8">
    <source>
        <dbReference type="RuleBase" id="RU004395"/>
    </source>
</evidence>
<dbReference type="RefSeq" id="WP_209660988.1">
    <property type="nucleotide sequence ID" value="NZ_JAGGLI010000018.1"/>
</dbReference>
<keyword evidence="4 7" id="KW-0479">Metal-binding</keyword>
<dbReference type="CDD" id="cd00554">
    <property type="entry name" value="MECDP_synthase"/>
    <property type="match status" value="1"/>
</dbReference>
<protein>
    <recommendedName>
        <fullName evidence="3 7">2-C-methyl-D-erythritol 2,4-cyclodiphosphate synthase</fullName>
        <shortName evidence="7">MECDP-synthase</shortName>
        <shortName evidence="7">MECPP-synthase</shortName>
        <shortName evidence="7">MECPS</shortName>
        <ecNumber evidence="3 7">4.6.1.12</ecNumber>
    </recommendedName>
</protein>
<dbReference type="NCBIfam" id="TIGR00151">
    <property type="entry name" value="ispF"/>
    <property type="match status" value="1"/>
</dbReference>